<keyword evidence="3" id="KW-1185">Reference proteome</keyword>
<evidence type="ECO:0000259" key="1">
    <source>
        <dbReference type="Pfam" id="PF06094"/>
    </source>
</evidence>
<dbReference type="InterPro" id="IPR009288">
    <property type="entry name" value="AIG2-like_dom"/>
</dbReference>
<reference evidence="2 3" key="1">
    <citation type="submission" date="2012-02" db="EMBL/GenBank/DDBJ databases">
        <title>Complete genome sequence of Phycisphaera mikurensis NBRC 102666.</title>
        <authorList>
            <person name="Ankai A."/>
            <person name="Hosoyama A."/>
            <person name="Terui Y."/>
            <person name="Sekine M."/>
            <person name="Fukai R."/>
            <person name="Kato Y."/>
            <person name="Nakamura S."/>
            <person name="Yamada-Narita S."/>
            <person name="Kawakoshi A."/>
            <person name="Fukunaga Y."/>
            <person name="Yamazaki S."/>
            <person name="Fujita N."/>
        </authorList>
    </citation>
    <scope>NUCLEOTIDE SEQUENCE [LARGE SCALE GENOMIC DNA]</scope>
    <source>
        <strain evidence="3">NBRC 102666 / KCTC 22515 / FYK2301M01</strain>
    </source>
</reference>
<dbReference type="AlphaFoldDB" id="I0IFQ0"/>
<evidence type="ECO:0000313" key="3">
    <source>
        <dbReference type="Proteomes" id="UP000007881"/>
    </source>
</evidence>
<evidence type="ECO:0000313" key="2">
    <source>
        <dbReference type="EMBL" id="BAM04088.1"/>
    </source>
</evidence>
<dbReference type="SUPFAM" id="SSF110857">
    <property type="entry name" value="Gamma-glutamyl cyclotransferase-like"/>
    <property type="match status" value="1"/>
</dbReference>
<dbReference type="InterPro" id="IPR036568">
    <property type="entry name" value="GGCT-like_sf"/>
</dbReference>
<dbReference type="STRING" id="1142394.PSMK_19290"/>
<dbReference type="InterPro" id="IPR013024">
    <property type="entry name" value="GGCT-like"/>
</dbReference>
<dbReference type="Pfam" id="PF06094">
    <property type="entry name" value="GGACT"/>
    <property type="match status" value="1"/>
</dbReference>
<protein>
    <recommendedName>
        <fullName evidence="1">Gamma-glutamylcyclotransferase AIG2-like domain-containing protein</fullName>
    </recommendedName>
</protein>
<dbReference type="CDD" id="cd06661">
    <property type="entry name" value="GGCT_like"/>
    <property type="match status" value="1"/>
</dbReference>
<dbReference type="HOGENOM" id="CLU_083466_4_0_0"/>
<gene>
    <name evidence="2" type="ordered locus">PSMK_19290</name>
</gene>
<dbReference type="KEGG" id="phm:PSMK_19290"/>
<dbReference type="Gene3D" id="3.10.490.10">
    <property type="entry name" value="Gamma-glutamyl cyclotransferase-like"/>
    <property type="match status" value="1"/>
</dbReference>
<dbReference type="Proteomes" id="UP000007881">
    <property type="component" value="Chromosome"/>
</dbReference>
<dbReference type="eggNOG" id="COG2105">
    <property type="taxonomic scope" value="Bacteria"/>
</dbReference>
<organism evidence="2 3">
    <name type="scientific">Phycisphaera mikurensis (strain NBRC 102666 / KCTC 22515 / FYK2301M01)</name>
    <dbReference type="NCBI Taxonomy" id="1142394"/>
    <lineage>
        <taxon>Bacteria</taxon>
        <taxon>Pseudomonadati</taxon>
        <taxon>Planctomycetota</taxon>
        <taxon>Phycisphaerae</taxon>
        <taxon>Phycisphaerales</taxon>
        <taxon>Phycisphaeraceae</taxon>
        <taxon>Phycisphaera</taxon>
    </lineage>
</organism>
<accession>I0IFQ0</accession>
<feature type="domain" description="Gamma-glutamylcyclotransferase AIG2-like" evidence="1">
    <location>
        <begin position="13"/>
        <end position="126"/>
    </location>
</feature>
<sequence length="133" mass="14505">MAPAPQPADRELLFAYGTLIRGGPPAVAAAMRRHTRALGAARVAGRLHDAGDWPALLPASTPADRVPGMLFEVHGPRELWPVLDAWEGCGAGCPRPHLFRREKAPVDRVEAWVYFFNGSVDGWPRIAHWPPAS</sequence>
<dbReference type="RefSeq" id="WP_014437306.1">
    <property type="nucleotide sequence ID" value="NC_017080.1"/>
</dbReference>
<dbReference type="EMBL" id="AP012338">
    <property type="protein sequence ID" value="BAM04088.1"/>
    <property type="molecule type" value="Genomic_DNA"/>
</dbReference>
<name>I0IFQ0_PHYMF</name>
<proteinExistence type="predicted"/>